<evidence type="ECO:0000313" key="8">
    <source>
        <dbReference type="EMBL" id="PSN83194.1"/>
    </source>
</evidence>
<organism evidence="8 9">
    <name type="scientific">Candidatus Marsarchaeota G1 archaeon OSP_D</name>
    <dbReference type="NCBI Taxonomy" id="1978155"/>
    <lineage>
        <taxon>Archaea</taxon>
        <taxon>Candidatus Marsarchaeota</taxon>
        <taxon>Candidatus Marsarchaeota group 1</taxon>
    </lineage>
</organism>
<evidence type="ECO:0000259" key="7">
    <source>
        <dbReference type="Pfam" id="PF01502"/>
    </source>
</evidence>
<reference evidence="8 9" key="1">
    <citation type="submission" date="2017-04" db="EMBL/GenBank/DDBJ databases">
        <title>Novel microbial lineages endemic to geothermal iron-oxide mats fill important gaps in the evolutionary history of Archaea.</title>
        <authorList>
            <person name="Jay Z.J."/>
            <person name="Beam J.P."/>
            <person name="Dlakic M."/>
            <person name="Rusch D.B."/>
            <person name="Kozubal M.A."/>
            <person name="Inskeep W.P."/>
        </authorList>
    </citation>
    <scope>NUCLEOTIDE SEQUENCE [LARGE SCALE GENOMIC DNA]</scope>
    <source>
        <strain evidence="8">OSP_D</strain>
    </source>
</reference>
<dbReference type="PANTHER" id="PTHR42945:SF1">
    <property type="entry name" value="HISTIDINE BIOSYNTHESIS BIFUNCTIONAL PROTEIN HIS7"/>
    <property type="match status" value="1"/>
</dbReference>
<dbReference type="EMBL" id="NEXC01000033">
    <property type="protein sequence ID" value="PSN83194.1"/>
    <property type="molecule type" value="Genomic_DNA"/>
</dbReference>
<evidence type="ECO:0000256" key="6">
    <source>
        <dbReference type="ARBA" id="ARBA00023102"/>
    </source>
</evidence>
<feature type="domain" description="Phosphoribosyl-AMP cyclohydrolase" evidence="7">
    <location>
        <begin position="38"/>
        <end position="111"/>
    </location>
</feature>
<dbReference type="AlphaFoldDB" id="A0A2R6A9W2"/>
<evidence type="ECO:0000256" key="4">
    <source>
        <dbReference type="ARBA" id="ARBA00022605"/>
    </source>
</evidence>
<dbReference type="InterPro" id="IPR002496">
    <property type="entry name" value="PRib_AMP_CycHydrolase_dom"/>
</dbReference>
<dbReference type="GO" id="GO:0000105">
    <property type="term" value="P:L-histidine biosynthetic process"/>
    <property type="evidence" value="ECO:0007669"/>
    <property type="project" value="UniProtKB-UniPathway"/>
</dbReference>
<dbReference type="PANTHER" id="PTHR42945">
    <property type="entry name" value="HISTIDINE BIOSYNTHESIS BIFUNCTIONAL PROTEIN"/>
    <property type="match status" value="1"/>
</dbReference>
<dbReference type="SUPFAM" id="SSF141734">
    <property type="entry name" value="HisI-like"/>
    <property type="match status" value="1"/>
</dbReference>
<keyword evidence="6" id="KW-0368">Histidine biosynthesis</keyword>
<evidence type="ECO:0000256" key="5">
    <source>
        <dbReference type="ARBA" id="ARBA00022801"/>
    </source>
</evidence>
<protein>
    <recommendedName>
        <fullName evidence="3">phosphoribosyl-AMP cyclohydrolase</fullName>
        <ecNumber evidence="3">3.5.4.19</ecNumber>
    </recommendedName>
</protein>
<dbReference type="Pfam" id="PF01502">
    <property type="entry name" value="PRA-CH"/>
    <property type="match status" value="1"/>
</dbReference>
<accession>A0A2R6A9W2</accession>
<dbReference type="GO" id="GO:0004636">
    <property type="term" value="F:phosphoribosyl-ATP diphosphatase activity"/>
    <property type="evidence" value="ECO:0007669"/>
    <property type="project" value="UniProtKB-ARBA"/>
</dbReference>
<evidence type="ECO:0000313" key="9">
    <source>
        <dbReference type="Proteomes" id="UP000240880"/>
    </source>
</evidence>
<dbReference type="EC" id="3.5.4.19" evidence="3"/>
<dbReference type="UniPathway" id="UPA00031">
    <property type="reaction ID" value="UER00008"/>
</dbReference>
<comment type="caution">
    <text evidence="8">The sequence shown here is derived from an EMBL/GenBank/DDBJ whole genome shotgun (WGS) entry which is preliminary data.</text>
</comment>
<keyword evidence="5 8" id="KW-0378">Hydrolase</keyword>
<gene>
    <name evidence="8" type="ORF">B9Q01_05630</name>
</gene>
<dbReference type="Gene3D" id="3.10.20.810">
    <property type="entry name" value="Phosphoribosyl-AMP cyclohydrolase"/>
    <property type="match status" value="1"/>
</dbReference>
<comment type="catalytic activity">
    <reaction evidence="1">
        <text>1-(5-phospho-beta-D-ribosyl)-5'-AMP + H2O = 1-(5-phospho-beta-D-ribosyl)-5-[(5-phospho-beta-D-ribosylamino)methylideneamino]imidazole-4-carboxamide</text>
        <dbReference type="Rhea" id="RHEA:20049"/>
        <dbReference type="ChEBI" id="CHEBI:15377"/>
        <dbReference type="ChEBI" id="CHEBI:58435"/>
        <dbReference type="ChEBI" id="CHEBI:59457"/>
        <dbReference type="EC" id="3.5.4.19"/>
    </reaction>
</comment>
<name>A0A2R6A9W2_9ARCH</name>
<proteinExistence type="predicted"/>
<evidence type="ECO:0000256" key="1">
    <source>
        <dbReference type="ARBA" id="ARBA00000024"/>
    </source>
</evidence>
<dbReference type="GO" id="GO:0004635">
    <property type="term" value="F:phosphoribosyl-AMP cyclohydrolase activity"/>
    <property type="evidence" value="ECO:0007669"/>
    <property type="project" value="UniProtKB-EC"/>
</dbReference>
<comment type="pathway">
    <text evidence="2">Amino-acid biosynthesis; L-histidine biosynthesis; L-histidine from 5-phospho-alpha-D-ribose 1-diphosphate: step 3/9.</text>
</comment>
<sequence>MKLAEDQAEKIASTLNYRHPNSTVIAVVQSAESKEVLMVGSVNKEALVKTLTTGLLHLWSQTRNKIWLKGESSGNFQVVEEFAVDCDCDAVLFKVKSLGPICHTNNSSCFFRRCTTQSDY</sequence>
<dbReference type="Proteomes" id="UP000240880">
    <property type="component" value="Unassembled WGS sequence"/>
</dbReference>
<evidence type="ECO:0000256" key="3">
    <source>
        <dbReference type="ARBA" id="ARBA00012721"/>
    </source>
</evidence>
<dbReference type="NCBIfam" id="NF000768">
    <property type="entry name" value="PRK00051.1"/>
    <property type="match status" value="1"/>
</dbReference>
<dbReference type="InterPro" id="IPR038019">
    <property type="entry name" value="PRib_AMP_CycHydrolase_sf"/>
</dbReference>
<dbReference type="FunFam" id="3.10.20.810:FF:000001">
    <property type="entry name" value="Histidine biosynthesis bifunctional protein HisIE"/>
    <property type="match status" value="1"/>
</dbReference>
<evidence type="ECO:0000256" key="2">
    <source>
        <dbReference type="ARBA" id="ARBA00005169"/>
    </source>
</evidence>
<keyword evidence="4" id="KW-0028">Amino-acid biosynthesis</keyword>